<name>A0A8H6NRF2_9PEZI</name>
<feature type="compositionally biased region" description="Basic and acidic residues" evidence="1">
    <location>
        <begin position="115"/>
        <end position="138"/>
    </location>
</feature>
<evidence type="ECO:0000313" key="3">
    <source>
        <dbReference type="Proteomes" id="UP000654918"/>
    </source>
</evidence>
<accession>A0A8H6NRF2</accession>
<feature type="compositionally biased region" description="Basic and acidic residues" evidence="1">
    <location>
        <begin position="36"/>
        <end position="48"/>
    </location>
</feature>
<proteinExistence type="predicted"/>
<dbReference type="AlphaFoldDB" id="A0A8H6NRF2"/>
<feature type="region of interest" description="Disordered" evidence="1">
    <location>
        <begin position="1"/>
        <end position="52"/>
    </location>
</feature>
<reference evidence="2" key="1">
    <citation type="journal article" date="2020" name="Phytopathology">
        <title>Genome Sequence Resources of Colletotrichum truncatum, C. plurivorum, C. musicola, and C. sojae: Four Species Pathogenic to Soybean (Glycine max).</title>
        <authorList>
            <person name="Rogerio F."/>
            <person name="Boufleur T.R."/>
            <person name="Ciampi-Guillardi M."/>
            <person name="Sukno S.A."/>
            <person name="Thon M.R."/>
            <person name="Massola Junior N.S."/>
            <person name="Baroncelli R."/>
        </authorList>
    </citation>
    <scope>NUCLEOTIDE SEQUENCE</scope>
    <source>
        <strain evidence="2">LFN00145</strain>
    </source>
</reference>
<gene>
    <name evidence="2" type="ORF">CPLU01_00738</name>
</gene>
<keyword evidence="3" id="KW-1185">Reference proteome</keyword>
<organism evidence="2 3">
    <name type="scientific">Colletotrichum plurivorum</name>
    <dbReference type="NCBI Taxonomy" id="2175906"/>
    <lineage>
        <taxon>Eukaryota</taxon>
        <taxon>Fungi</taxon>
        <taxon>Dikarya</taxon>
        <taxon>Ascomycota</taxon>
        <taxon>Pezizomycotina</taxon>
        <taxon>Sordariomycetes</taxon>
        <taxon>Hypocreomycetidae</taxon>
        <taxon>Glomerellales</taxon>
        <taxon>Glomerellaceae</taxon>
        <taxon>Colletotrichum</taxon>
        <taxon>Colletotrichum orchidearum species complex</taxon>
    </lineage>
</organism>
<dbReference type="Proteomes" id="UP000654918">
    <property type="component" value="Unassembled WGS sequence"/>
</dbReference>
<dbReference type="EMBL" id="WIGO01000004">
    <property type="protein sequence ID" value="KAF6841177.1"/>
    <property type="molecule type" value="Genomic_DNA"/>
</dbReference>
<evidence type="ECO:0000256" key="1">
    <source>
        <dbReference type="SAM" id="MobiDB-lite"/>
    </source>
</evidence>
<protein>
    <submittedName>
        <fullName evidence="2">Uncharacterized protein</fullName>
    </submittedName>
</protein>
<sequence length="168" mass="18784">MGEVPGNRRRVKQRHDISPPGGSSRESEMAPSLARGKMDAHTLRHESKLQLQVPQDQVVSKLVDRTTSRPPRYHGIWQARGQTHTHTHIKFQPLRTAGNPAPIHNTASITTPPETARRTSRSRDGRNLQPPFRRERGLTARVSHPGATPRPNGEKQETLGTMVRPETA</sequence>
<comment type="caution">
    <text evidence="2">The sequence shown here is derived from an EMBL/GenBank/DDBJ whole genome shotgun (WGS) entry which is preliminary data.</text>
</comment>
<feature type="region of interest" description="Disordered" evidence="1">
    <location>
        <begin position="64"/>
        <end position="168"/>
    </location>
</feature>
<evidence type="ECO:0000313" key="2">
    <source>
        <dbReference type="EMBL" id="KAF6841177.1"/>
    </source>
</evidence>